<accession>A0A2U2BV31</accession>
<feature type="domain" description="Thioredoxin" evidence="6">
    <location>
        <begin position="53"/>
        <end position="193"/>
    </location>
</feature>
<reference evidence="8" key="1">
    <citation type="submission" date="2018-05" db="EMBL/GenBank/DDBJ databases">
        <authorList>
            <person name="Liu B.-T."/>
        </authorList>
    </citation>
    <scope>NUCLEOTIDE SEQUENCE [LARGE SCALE GENOMIC DNA]</scope>
    <source>
        <strain evidence="8">WD6-1</strain>
    </source>
</reference>
<dbReference type="SUPFAM" id="SSF52833">
    <property type="entry name" value="Thioredoxin-like"/>
    <property type="match status" value="1"/>
</dbReference>
<dbReference type="PANTHER" id="PTHR13887">
    <property type="entry name" value="GLUTATHIONE S-TRANSFERASE KAPPA"/>
    <property type="match status" value="1"/>
</dbReference>
<dbReference type="InterPro" id="IPR001853">
    <property type="entry name" value="DSBA-like_thioredoxin_dom"/>
</dbReference>
<keyword evidence="8" id="KW-1185">Reference proteome</keyword>
<dbReference type="AlphaFoldDB" id="A0A2U2BV31"/>
<evidence type="ECO:0000256" key="3">
    <source>
        <dbReference type="ARBA" id="ARBA00023157"/>
    </source>
</evidence>
<comment type="caution">
    <text evidence="7">The sequence shown here is derived from an EMBL/GenBank/DDBJ whole genome shotgun (WGS) entry which is preliminary data.</text>
</comment>
<dbReference type="Pfam" id="PF18312">
    <property type="entry name" value="ScsC_N"/>
    <property type="match status" value="1"/>
</dbReference>
<name>A0A2U2BV31_9PROT</name>
<proteinExistence type="predicted"/>
<evidence type="ECO:0000256" key="5">
    <source>
        <dbReference type="SAM" id="MobiDB-lite"/>
    </source>
</evidence>
<dbReference type="CDD" id="cd03023">
    <property type="entry name" value="DsbA_Com1_like"/>
    <property type="match status" value="1"/>
</dbReference>
<keyword evidence="4" id="KW-0676">Redox-active center</keyword>
<evidence type="ECO:0000256" key="1">
    <source>
        <dbReference type="ARBA" id="ARBA00022729"/>
    </source>
</evidence>
<dbReference type="Gene3D" id="3.40.30.10">
    <property type="entry name" value="Glutaredoxin"/>
    <property type="match status" value="1"/>
</dbReference>
<keyword evidence="1" id="KW-0732">Signal</keyword>
<dbReference type="Pfam" id="PF01323">
    <property type="entry name" value="DSBA"/>
    <property type="match status" value="1"/>
</dbReference>
<evidence type="ECO:0000313" key="8">
    <source>
        <dbReference type="Proteomes" id="UP000245168"/>
    </source>
</evidence>
<organism evidence="7 8">
    <name type="scientific">Marinicauda salina</name>
    <dbReference type="NCBI Taxonomy" id="2135793"/>
    <lineage>
        <taxon>Bacteria</taxon>
        <taxon>Pseudomonadati</taxon>
        <taxon>Pseudomonadota</taxon>
        <taxon>Alphaproteobacteria</taxon>
        <taxon>Maricaulales</taxon>
        <taxon>Maricaulaceae</taxon>
        <taxon>Marinicauda</taxon>
    </lineage>
</organism>
<protein>
    <submittedName>
        <fullName evidence="7">DsbA family protein</fullName>
    </submittedName>
</protein>
<keyword evidence="2" id="KW-0560">Oxidoreductase</keyword>
<sequence>MAACGQGSGAAQTESGDAGTSGDYTRAEIEEIVHDYILENPEIIEEALVELQARARDRERDAQSAAVQANSAALFEDDRDPVIGDGPITIVEFFDYNCGYCRLAGEWVQDTLDEHGDQVRFVYKEFPILGRQSTEASLAALAVWRTQPDRYEAFHDAMISASGELPSERIDSLAEDAGVDVEEMRAAMDDEAIQRHIADVRGLARTLGVTGTPFFIVDGEVVPMADIEALNAALNSALES</sequence>
<keyword evidence="3" id="KW-1015">Disulfide bond</keyword>
<evidence type="ECO:0000313" key="7">
    <source>
        <dbReference type="EMBL" id="PWE17840.1"/>
    </source>
</evidence>
<feature type="region of interest" description="Disordered" evidence="5">
    <location>
        <begin position="1"/>
        <end position="22"/>
    </location>
</feature>
<dbReference type="Proteomes" id="UP000245168">
    <property type="component" value="Unassembled WGS sequence"/>
</dbReference>
<dbReference type="PROSITE" id="PS51352">
    <property type="entry name" value="THIOREDOXIN_2"/>
    <property type="match status" value="1"/>
</dbReference>
<evidence type="ECO:0000259" key="6">
    <source>
        <dbReference type="PROSITE" id="PS51352"/>
    </source>
</evidence>
<dbReference type="GO" id="GO:0016491">
    <property type="term" value="F:oxidoreductase activity"/>
    <property type="evidence" value="ECO:0007669"/>
    <property type="project" value="UniProtKB-KW"/>
</dbReference>
<evidence type="ECO:0000256" key="2">
    <source>
        <dbReference type="ARBA" id="ARBA00023002"/>
    </source>
</evidence>
<dbReference type="InterPro" id="IPR041205">
    <property type="entry name" value="ScsC_N"/>
</dbReference>
<evidence type="ECO:0000256" key="4">
    <source>
        <dbReference type="ARBA" id="ARBA00023284"/>
    </source>
</evidence>
<dbReference type="InterPro" id="IPR013766">
    <property type="entry name" value="Thioredoxin_domain"/>
</dbReference>
<dbReference type="OrthoDB" id="9780147at2"/>
<dbReference type="InterPro" id="IPR036249">
    <property type="entry name" value="Thioredoxin-like_sf"/>
</dbReference>
<dbReference type="PANTHER" id="PTHR13887:SF14">
    <property type="entry name" value="DISULFIDE BOND FORMATION PROTEIN D"/>
    <property type="match status" value="1"/>
</dbReference>
<dbReference type="EMBL" id="QEXV01000003">
    <property type="protein sequence ID" value="PWE17840.1"/>
    <property type="molecule type" value="Genomic_DNA"/>
</dbReference>
<gene>
    <name evidence="7" type="ORF">DDZ18_06385</name>
</gene>